<comment type="caution">
    <text evidence="2">The sequence shown here is derived from an EMBL/GenBank/DDBJ whole genome shotgun (WGS) entry which is preliminary data.</text>
</comment>
<gene>
    <name evidence="2" type="ORF">H4O11_03590</name>
</gene>
<dbReference type="InterPro" id="IPR007812">
    <property type="entry name" value="T2SS_protein-GspL"/>
</dbReference>
<dbReference type="InterPro" id="IPR043129">
    <property type="entry name" value="ATPase_NBD"/>
</dbReference>
<dbReference type="Gene3D" id="3.30.420.380">
    <property type="match status" value="1"/>
</dbReference>
<keyword evidence="3" id="KW-1185">Reference proteome</keyword>
<reference evidence="2 3" key="1">
    <citation type="submission" date="2020-08" db="EMBL/GenBank/DDBJ databases">
        <title>Stenotrophomonas tumulicola JCM 30961.</title>
        <authorList>
            <person name="Deng Y."/>
        </authorList>
    </citation>
    <scope>NUCLEOTIDE SEQUENCE [LARGE SCALE GENOMIC DNA]</scope>
    <source>
        <strain evidence="2 3">JCM 30961</strain>
    </source>
</reference>
<proteinExistence type="predicted"/>
<dbReference type="Proteomes" id="UP000547058">
    <property type="component" value="Unassembled WGS sequence"/>
</dbReference>
<evidence type="ECO:0000313" key="2">
    <source>
        <dbReference type="EMBL" id="MBA8680884.1"/>
    </source>
</evidence>
<dbReference type="EMBL" id="JACGXS010000001">
    <property type="protein sequence ID" value="MBA8680884.1"/>
    <property type="molecule type" value="Genomic_DNA"/>
</dbReference>
<dbReference type="RefSeq" id="WP_182338035.1">
    <property type="nucleotide sequence ID" value="NZ_JACGXS010000001.1"/>
</dbReference>
<accession>A0A7W3IHS0</accession>
<dbReference type="AlphaFoldDB" id="A0A7W3IHS0"/>
<dbReference type="InterPro" id="IPR024230">
    <property type="entry name" value="GspL_cyto_dom"/>
</dbReference>
<dbReference type="NCBIfam" id="TIGR01709">
    <property type="entry name" value="typeII_sec_gspL"/>
    <property type="match status" value="1"/>
</dbReference>
<feature type="domain" description="GspL cytoplasmic actin-ATPase-like" evidence="1">
    <location>
        <begin position="27"/>
        <end position="165"/>
    </location>
</feature>
<name>A0A7W3IHS0_9GAMM</name>
<organism evidence="2 3">
    <name type="scientific">Stenotrophomonas tumulicola</name>
    <dbReference type="NCBI Taxonomy" id="1685415"/>
    <lineage>
        <taxon>Bacteria</taxon>
        <taxon>Pseudomonadati</taxon>
        <taxon>Pseudomonadota</taxon>
        <taxon>Gammaproteobacteria</taxon>
        <taxon>Lysobacterales</taxon>
        <taxon>Lysobacteraceae</taxon>
        <taxon>Stenotrophomonas</taxon>
    </lineage>
</organism>
<evidence type="ECO:0000259" key="1">
    <source>
        <dbReference type="Pfam" id="PF05134"/>
    </source>
</evidence>
<dbReference type="GO" id="GO:0015628">
    <property type="term" value="P:protein secretion by the type II secretion system"/>
    <property type="evidence" value="ECO:0007669"/>
    <property type="project" value="InterPro"/>
</dbReference>
<sequence length="389" mass="42245">MRPGQLRLRLPALSALHADAMVDWAWRERDAVVARGRHALRALGERYPAAATVACVDVQDLILLELQLPRLSGRRLQVAMQGELEAMLLDDLAEVSFAHGPQDADGRVSVTWLGKASVQHVAAVLDACGVRLQGLFPTPLLLPLQPGRATLQECGDYLLVRTTRDRGWVQFQGSADRGRMLEQLQARLAGEGIEQVQWIGSPSEAMPVVANADVLPPQALWNGPLPAWSLPLPAVRRGAPRLAIGLGITALLLAALGVQLQSWQMARQGELLQQRMQRQLAEGFPEIGEVVDPVMQARRALNAQAVRPRQQAEVQRLAATAMQAVPELAGAATRMAYRPGVLQLQLDADAGLDQDPARRERWQAALQAQGLQLVARGPGALDIRSDGAR</sequence>
<evidence type="ECO:0000313" key="3">
    <source>
        <dbReference type="Proteomes" id="UP000547058"/>
    </source>
</evidence>
<dbReference type="GO" id="GO:0009276">
    <property type="term" value="C:Gram-negative-bacterium-type cell wall"/>
    <property type="evidence" value="ECO:0007669"/>
    <property type="project" value="InterPro"/>
</dbReference>
<dbReference type="SUPFAM" id="SSF53067">
    <property type="entry name" value="Actin-like ATPase domain"/>
    <property type="match status" value="1"/>
</dbReference>
<dbReference type="GO" id="GO:0015627">
    <property type="term" value="C:type II protein secretion system complex"/>
    <property type="evidence" value="ECO:0007669"/>
    <property type="project" value="InterPro"/>
</dbReference>
<protein>
    <submittedName>
        <fullName evidence="2">General secretion pathway protein GspL</fullName>
    </submittedName>
</protein>
<dbReference type="Pfam" id="PF05134">
    <property type="entry name" value="T2SSL"/>
    <property type="match status" value="1"/>
</dbReference>